<gene>
    <name evidence="1" type="ORF">GPUH_LOCUS17683</name>
</gene>
<reference evidence="3" key="1">
    <citation type="submission" date="2016-06" db="UniProtKB">
        <authorList>
            <consortium name="WormBaseParasite"/>
        </authorList>
    </citation>
    <scope>IDENTIFICATION</scope>
</reference>
<organism evidence="3">
    <name type="scientific">Gongylonema pulchrum</name>
    <dbReference type="NCBI Taxonomy" id="637853"/>
    <lineage>
        <taxon>Eukaryota</taxon>
        <taxon>Metazoa</taxon>
        <taxon>Ecdysozoa</taxon>
        <taxon>Nematoda</taxon>
        <taxon>Chromadorea</taxon>
        <taxon>Rhabditida</taxon>
        <taxon>Spirurina</taxon>
        <taxon>Spiruromorpha</taxon>
        <taxon>Spiruroidea</taxon>
        <taxon>Gongylonematidae</taxon>
        <taxon>Gongylonema</taxon>
    </lineage>
</organism>
<accession>A0A183E9P2</accession>
<protein>
    <submittedName>
        <fullName evidence="1 3">Uncharacterized protein</fullName>
    </submittedName>
</protein>
<proteinExistence type="predicted"/>
<reference evidence="1 2" key="2">
    <citation type="submission" date="2018-11" db="EMBL/GenBank/DDBJ databases">
        <authorList>
            <consortium name="Pathogen Informatics"/>
        </authorList>
    </citation>
    <scope>NUCLEOTIDE SEQUENCE [LARGE SCALE GENOMIC DNA]</scope>
</reference>
<evidence type="ECO:0000313" key="3">
    <source>
        <dbReference type="WBParaSite" id="GPUH_0001770501-mRNA-1"/>
    </source>
</evidence>
<keyword evidence="2" id="KW-1185">Reference proteome</keyword>
<sequence length="110" mass="12205">MVSRIQKSRDSRRGTSVLIPSVASVLLRLLPSSALLEAFGEQISSCFKPRFMPFNPGDPVTADVRLAELDPEKLWLIRRDASPNGQRDPGKPAQPKLFKKAMLAAMVTRM</sequence>
<evidence type="ECO:0000313" key="2">
    <source>
        <dbReference type="Proteomes" id="UP000271098"/>
    </source>
</evidence>
<evidence type="ECO:0000313" key="1">
    <source>
        <dbReference type="EMBL" id="VDN30259.1"/>
    </source>
</evidence>
<dbReference type="WBParaSite" id="GPUH_0001770501-mRNA-1">
    <property type="protein sequence ID" value="GPUH_0001770501-mRNA-1"/>
    <property type="gene ID" value="GPUH_0001770501"/>
</dbReference>
<dbReference type="AlphaFoldDB" id="A0A183E9P2"/>
<dbReference type="EMBL" id="UYRT01085534">
    <property type="protein sequence ID" value="VDN30259.1"/>
    <property type="molecule type" value="Genomic_DNA"/>
</dbReference>
<dbReference type="Proteomes" id="UP000271098">
    <property type="component" value="Unassembled WGS sequence"/>
</dbReference>
<name>A0A183E9P2_9BILA</name>